<dbReference type="KEGG" id="fra:Francci3_2682"/>
<dbReference type="HOGENOM" id="CLU_1924494_0_0_11"/>
<sequence>MTTLQAYRFALDPNDAHLAGLARHAGAARFVYNWGLGLGEGGARAARRRAELRPDRRRAHRGAVDAARAAAALEPGEERRCPLVERVLEGGVPRRARPACPRVEERHRLPAREAEGPAGRLSQVQEAREGP</sequence>
<evidence type="ECO:0000313" key="3">
    <source>
        <dbReference type="EMBL" id="ABD12044.1"/>
    </source>
</evidence>
<feature type="compositionally biased region" description="Basic and acidic residues" evidence="1">
    <location>
        <begin position="102"/>
        <end position="115"/>
    </location>
</feature>
<dbReference type="EMBL" id="CP000249">
    <property type="protein sequence ID" value="ABD12044.1"/>
    <property type="molecule type" value="Genomic_DNA"/>
</dbReference>
<accession>Q2J9J8</accession>
<proteinExistence type="predicted"/>
<dbReference type="Proteomes" id="UP000001937">
    <property type="component" value="Chromosome"/>
</dbReference>
<name>Q2J9J8_FRACC</name>
<feature type="domain" description="Transposase putative helix-turn-helix" evidence="2">
    <location>
        <begin position="1"/>
        <end position="36"/>
    </location>
</feature>
<organism evidence="3 4">
    <name type="scientific">Frankia casuarinae (strain DSM 45818 / CECT 9043 / HFP020203 / CcI3)</name>
    <dbReference type="NCBI Taxonomy" id="106370"/>
    <lineage>
        <taxon>Bacteria</taxon>
        <taxon>Bacillati</taxon>
        <taxon>Actinomycetota</taxon>
        <taxon>Actinomycetes</taxon>
        <taxon>Frankiales</taxon>
        <taxon>Frankiaceae</taxon>
        <taxon>Frankia</taxon>
    </lineage>
</organism>
<keyword evidence="4" id="KW-1185">Reference proteome</keyword>
<evidence type="ECO:0000256" key="1">
    <source>
        <dbReference type="SAM" id="MobiDB-lite"/>
    </source>
</evidence>
<evidence type="ECO:0000313" key="4">
    <source>
        <dbReference type="Proteomes" id="UP000001937"/>
    </source>
</evidence>
<evidence type="ECO:0000259" key="2">
    <source>
        <dbReference type="Pfam" id="PF12323"/>
    </source>
</evidence>
<dbReference type="STRING" id="106370.Francci3_2682"/>
<dbReference type="eggNOG" id="COG0675">
    <property type="taxonomic scope" value="Bacteria"/>
</dbReference>
<feature type="region of interest" description="Disordered" evidence="1">
    <location>
        <begin position="98"/>
        <end position="131"/>
    </location>
</feature>
<gene>
    <name evidence="3" type="ordered locus">Francci3_2682</name>
</gene>
<reference evidence="3 4" key="1">
    <citation type="journal article" date="2007" name="Genome Res.">
        <title>Genome characteristics of facultatively symbiotic Frankia sp. strains reflect host range and host plant biogeography.</title>
        <authorList>
            <person name="Normand P."/>
            <person name="Lapierre P."/>
            <person name="Tisa L.S."/>
            <person name="Gogarten J.P."/>
            <person name="Alloisio N."/>
            <person name="Bagnarol E."/>
            <person name="Bassi C.A."/>
            <person name="Berry A.M."/>
            <person name="Bickhart D.M."/>
            <person name="Choisne N."/>
            <person name="Couloux A."/>
            <person name="Cournoyer B."/>
            <person name="Cruveiller S."/>
            <person name="Daubin V."/>
            <person name="Demange N."/>
            <person name="Francino M.P."/>
            <person name="Goltsman E."/>
            <person name="Huang Y."/>
            <person name="Kopp O.R."/>
            <person name="Labarre L."/>
            <person name="Lapidus A."/>
            <person name="Lavire C."/>
            <person name="Marechal J."/>
            <person name="Martinez M."/>
            <person name="Mastronunzio J.E."/>
            <person name="Mullin B.C."/>
            <person name="Niemann J."/>
            <person name="Pujic P."/>
            <person name="Rawnsley T."/>
            <person name="Rouy Z."/>
            <person name="Schenowitz C."/>
            <person name="Sellstedt A."/>
            <person name="Tavares F."/>
            <person name="Tomkins J.P."/>
            <person name="Vallenet D."/>
            <person name="Valverde C."/>
            <person name="Wall L.G."/>
            <person name="Wang Y."/>
            <person name="Medigue C."/>
            <person name="Benson D.R."/>
        </authorList>
    </citation>
    <scope>NUCLEOTIDE SEQUENCE [LARGE SCALE GENOMIC DNA]</scope>
    <source>
        <strain evidence="4">DSM 45818 / CECT 9043 / CcI3</strain>
    </source>
</reference>
<dbReference type="InterPro" id="IPR021027">
    <property type="entry name" value="Transposase_put_HTH"/>
</dbReference>
<dbReference type="Pfam" id="PF12323">
    <property type="entry name" value="HTH_OrfB_IS605"/>
    <property type="match status" value="1"/>
</dbReference>
<protein>
    <recommendedName>
        <fullName evidence="2">Transposase putative helix-turn-helix domain-containing protein</fullName>
    </recommendedName>
</protein>
<dbReference type="AlphaFoldDB" id="Q2J9J8"/>